<evidence type="ECO:0000313" key="1">
    <source>
        <dbReference type="EMBL" id="MDG0865691.1"/>
    </source>
</evidence>
<dbReference type="Proteomes" id="UP001321249">
    <property type="component" value="Unassembled WGS sequence"/>
</dbReference>
<dbReference type="AlphaFoldDB" id="A0AAJ5ZGJ0"/>
<protein>
    <recommendedName>
        <fullName evidence="5">MmcB family DNA repair protein</fullName>
    </recommendedName>
</protein>
<dbReference type="RefSeq" id="WP_342823391.1">
    <property type="nucleotide sequence ID" value="NZ_CP046146.1"/>
</dbReference>
<evidence type="ECO:0000313" key="3">
    <source>
        <dbReference type="Proteomes" id="UP001219901"/>
    </source>
</evidence>
<sequence>MPTTIDLPAESSAFTNFKNGNETELTYALKWAAWKWLWEVAQCRVIGYEVRLEGPFGRIADVVGLGPENRVFLIEVKSSRADLSRDDNNERTKQKLLQKANSLDEAAALTRNILAEAKVHAAKSESARALAVAESDAAKIASKTASTKKRIETLSTKFHDPAYLRCADYHYIMAPHRMIRTTEAPEQWGLLNEYAETVVEAPLKQVKRVTQHVLRAIARANTRDLMKTCEVDVQRVK</sequence>
<evidence type="ECO:0000313" key="2">
    <source>
        <dbReference type="EMBL" id="WFG39566.1"/>
    </source>
</evidence>
<proteinExistence type="predicted"/>
<dbReference type="EMBL" id="WMBE01000001">
    <property type="protein sequence ID" value="MDG0865691.1"/>
    <property type="molecule type" value="Genomic_DNA"/>
</dbReference>
<organism evidence="2 3">
    <name type="scientific">Candidatus Lucifugimonas marina</name>
    <dbReference type="NCBI Taxonomy" id="3038979"/>
    <lineage>
        <taxon>Bacteria</taxon>
        <taxon>Bacillati</taxon>
        <taxon>Chloroflexota</taxon>
        <taxon>Dehalococcoidia</taxon>
        <taxon>SAR202 cluster</taxon>
        <taxon>Candidatus Lucifugimonadales</taxon>
        <taxon>Candidatus Lucifugimonadaceae</taxon>
        <taxon>Candidatus Lucifugimonas</taxon>
    </lineage>
</organism>
<dbReference type="Proteomes" id="UP001219901">
    <property type="component" value="Chromosome"/>
</dbReference>
<name>A0AAJ5ZGJ0_9CHLR</name>
<dbReference type="EMBL" id="CP046147">
    <property type="protein sequence ID" value="WFG39566.1"/>
    <property type="molecule type" value="Genomic_DNA"/>
</dbReference>
<reference evidence="2" key="2">
    <citation type="journal article" date="2023" name="Nat. Commun.">
        <title>Cultivation of marine bacteria of the SAR202 clade.</title>
        <authorList>
            <person name="Lim Y."/>
            <person name="Seo J.H."/>
            <person name="Giovannoni S.J."/>
            <person name="Kang I."/>
            <person name="Cho J.C."/>
        </authorList>
    </citation>
    <scope>NUCLEOTIDE SEQUENCE</scope>
    <source>
        <strain evidence="2">JH1073</strain>
    </source>
</reference>
<reference evidence="3 4" key="1">
    <citation type="submission" date="2019-11" db="EMBL/GenBank/DDBJ databases">
        <authorList>
            <person name="Cho J.-C."/>
        </authorList>
    </citation>
    <scope>NUCLEOTIDE SEQUENCE [LARGE SCALE GENOMIC DNA]</scope>
    <source>
        <strain evidence="2 3">JH1073</strain>
        <strain evidence="1 4">JH702</strain>
    </source>
</reference>
<gene>
    <name evidence="1" type="ORF">GKO46_01205</name>
    <name evidence="2" type="ORF">GKO48_08020</name>
</gene>
<evidence type="ECO:0000313" key="4">
    <source>
        <dbReference type="Proteomes" id="UP001321249"/>
    </source>
</evidence>
<accession>A0AAJ5ZGJ0</accession>
<keyword evidence="3" id="KW-1185">Reference proteome</keyword>
<evidence type="ECO:0008006" key="5">
    <source>
        <dbReference type="Google" id="ProtNLM"/>
    </source>
</evidence>
<reference evidence="3" key="3">
    <citation type="submission" date="2023-06" db="EMBL/GenBank/DDBJ databases">
        <title>Pangenomics reveal diversification of enzyme families and niche specialization in globally abundant SAR202 bacteria.</title>
        <authorList>
            <person name="Saw J.H.W."/>
        </authorList>
    </citation>
    <scope>NUCLEOTIDE SEQUENCE [LARGE SCALE GENOMIC DNA]</scope>
    <source>
        <strain evidence="3">JH1073</strain>
    </source>
</reference>